<accession>A0A1H9G2C1</accession>
<sequence length="279" mass="28807">MAQELAGKVAIITGGASGIGRATVALFIAEGASVVIADIDVARGEALAAELGERAVFCRTDVASREDMRALVDFAISHFGGLHVLFNNAGVSGAMHARFLDDDFADFERVVGINLLSVIIGSQAAGRHMAKHGGGVIINNASIAGVLPGQALNTYRATKAAVIHLSKSIAIDLAEYNIRVIALAPGHIRTPLTSFAPPGVSPETAARVQQEVGAAFDVNQPLKRAGRPEDVAQTVLFLASDRAAQITGVVLPVDGGITAGDPVNHLQEIMAARARALAG</sequence>
<keyword evidence="5" id="KW-0753">Steroid metabolism</keyword>
<dbReference type="PRINTS" id="PR00080">
    <property type="entry name" value="SDRFAMILY"/>
</dbReference>
<dbReference type="Proteomes" id="UP000199233">
    <property type="component" value="Unassembled WGS sequence"/>
</dbReference>
<name>A0A1H9G2C1_9GAMM</name>
<evidence type="ECO:0000256" key="5">
    <source>
        <dbReference type="ARBA" id="ARBA00023221"/>
    </source>
</evidence>
<dbReference type="Gene3D" id="3.40.50.720">
    <property type="entry name" value="NAD(P)-binding Rossmann-like Domain"/>
    <property type="match status" value="1"/>
</dbReference>
<dbReference type="AlphaFoldDB" id="A0A1H9G2C1"/>
<dbReference type="NCBIfam" id="NF005559">
    <property type="entry name" value="PRK07231.1"/>
    <property type="match status" value="1"/>
</dbReference>
<dbReference type="Pfam" id="PF13561">
    <property type="entry name" value="adh_short_C2"/>
    <property type="match status" value="1"/>
</dbReference>
<dbReference type="OrthoDB" id="9814396at2"/>
<dbReference type="EMBL" id="FOFS01000006">
    <property type="protein sequence ID" value="SEQ44093.1"/>
    <property type="molecule type" value="Genomic_DNA"/>
</dbReference>
<dbReference type="SUPFAM" id="SSF51735">
    <property type="entry name" value="NAD(P)-binding Rossmann-fold domains"/>
    <property type="match status" value="1"/>
</dbReference>
<dbReference type="InterPro" id="IPR036291">
    <property type="entry name" value="NAD(P)-bd_dom_sf"/>
</dbReference>
<dbReference type="PANTHER" id="PTHR43180:SF28">
    <property type="entry name" value="NAD(P)-BINDING ROSSMANN-FOLD SUPERFAMILY PROTEIN"/>
    <property type="match status" value="1"/>
</dbReference>
<keyword evidence="2" id="KW-0560">Oxidoreductase</keyword>
<dbReference type="CDD" id="cd05233">
    <property type="entry name" value="SDR_c"/>
    <property type="match status" value="1"/>
</dbReference>
<reference evidence="7" key="1">
    <citation type="submission" date="2016-10" db="EMBL/GenBank/DDBJ databases">
        <authorList>
            <person name="Varghese N."/>
            <person name="Submissions S."/>
        </authorList>
    </citation>
    <scope>NUCLEOTIDE SEQUENCE [LARGE SCALE GENOMIC DNA]</scope>
    <source>
        <strain evidence="7">DSM 25927</strain>
    </source>
</reference>
<dbReference type="InterPro" id="IPR002347">
    <property type="entry name" value="SDR_fam"/>
</dbReference>
<dbReference type="GO" id="GO:0016491">
    <property type="term" value="F:oxidoreductase activity"/>
    <property type="evidence" value="ECO:0007669"/>
    <property type="project" value="UniProtKB-KW"/>
</dbReference>
<protein>
    <submittedName>
        <fullName evidence="6">NAD(P)-dependent dehydrogenase, short-chain alcohol dehydrogenase family</fullName>
    </submittedName>
</protein>
<evidence type="ECO:0000256" key="4">
    <source>
        <dbReference type="ARBA" id="ARBA00023098"/>
    </source>
</evidence>
<evidence type="ECO:0000313" key="7">
    <source>
        <dbReference type="Proteomes" id="UP000199233"/>
    </source>
</evidence>
<dbReference type="FunFam" id="3.40.50.720:FF:000084">
    <property type="entry name" value="Short-chain dehydrogenase reductase"/>
    <property type="match status" value="1"/>
</dbReference>
<evidence type="ECO:0000256" key="1">
    <source>
        <dbReference type="ARBA" id="ARBA00006484"/>
    </source>
</evidence>
<evidence type="ECO:0000313" key="6">
    <source>
        <dbReference type="EMBL" id="SEQ44093.1"/>
    </source>
</evidence>
<keyword evidence="3" id="KW-0520">NAD</keyword>
<evidence type="ECO:0000256" key="2">
    <source>
        <dbReference type="ARBA" id="ARBA00023002"/>
    </source>
</evidence>
<organism evidence="6 7">
    <name type="scientific">Solimonas aquatica</name>
    <dbReference type="NCBI Taxonomy" id="489703"/>
    <lineage>
        <taxon>Bacteria</taxon>
        <taxon>Pseudomonadati</taxon>
        <taxon>Pseudomonadota</taxon>
        <taxon>Gammaproteobacteria</taxon>
        <taxon>Nevskiales</taxon>
        <taxon>Nevskiaceae</taxon>
        <taxon>Solimonas</taxon>
    </lineage>
</organism>
<proteinExistence type="inferred from homology"/>
<keyword evidence="4" id="KW-0443">Lipid metabolism</keyword>
<dbReference type="PANTHER" id="PTHR43180">
    <property type="entry name" value="3-OXOACYL-(ACYL-CARRIER-PROTEIN) REDUCTASE (AFU_ORTHOLOGUE AFUA_6G11210)"/>
    <property type="match status" value="1"/>
</dbReference>
<dbReference type="GO" id="GO:0008202">
    <property type="term" value="P:steroid metabolic process"/>
    <property type="evidence" value="ECO:0007669"/>
    <property type="project" value="UniProtKB-KW"/>
</dbReference>
<dbReference type="PRINTS" id="PR00081">
    <property type="entry name" value="GDHRDH"/>
</dbReference>
<comment type="similarity">
    <text evidence="1">Belongs to the short-chain dehydrogenases/reductases (SDR) family.</text>
</comment>
<dbReference type="STRING" id="489703.SAMN04488038_106188"/>
<gene>
    <name evidence="6" type="ORF">SAMN04488038_106188</name>
</gene>
<evidence type="ECO:0000256" key="3">
    <source>
        <dbReference type="ARBA" id="ARBA00023027"/>
    </source>
</evidence>
<keyword evidence="7" id="KW-1185">Reference proteome</keyword>
<dbReference type="RefSeq" id="WP_093285044.1">
    <property type="nucleotide sequence ID" value="NZ_FOFS01000006.1"/>
</dbReference>